<dbReference type="AlphaFoldDB" id="S4Y8S7"/>
<organism evidence="2 3">
    <name type="scientific">Sorangium cellulosum So0157-2</name>
    <dbReference type="NCBI Taxonomy" id="1254432"/>
    <lineage>
        <taxon>Bacteria</taxon>
        <taxon>Pseudomonadati</taxon>
        <taxon>Myxococcota</taxon>
        <taxon>Polyangia</taxon>
        <taxon>Polyangiales</taxon>
        <taxon>Polyangiaceae</taxon>
        <taxon>Sorangium</taxon>
    </lineage>
</organism>
<gene>
    <name evidence="2" type="ORF">SCE1572_43510</name>
</gene>
<dbReference type="CDD" id="cd21173">
    <property type="entry name" value="NucC-like"/>
    <property type="match status" value="1"/>
</dbReference>
<dbReference type="HOGENOM" id="CLU_1061310_0_0_7"/>
<reference evidence="2 3" key="1">
    <citation type="journal article" date="2013" name="Sci. Rep.">
        <title>Extraordinary expansion of a Sorangium cellulosum genome from an alkaline milieu.</title>
        <authorList>
            <person name="Han K."/>
            <person name="Li Z.F."/>
            <person name="Peng R."/>
            <person name="Zhu L.P."/>
            <person name="Zhou T."/>
            <person name="Wang L.G."/>
            <person name="Li S.G."/>
            <person name="Zhang X.B."/>
            <person name="Hu W."/>
            <person name="Wu Z.H."/>
            <person name="Qin N."/>
            <person name="Li Y.Z."/>
        </authorList>
    </citation>
    <scope>NUCLEOTIDE SEQUENCE [LARGE SCALE GENOMIC DNA]</scope>
    <source>
        <strain evidence="2 3">So0157-2</strain>
    </source>
</reference>
<accession>S4Y8S7</accession>
<dbReference type="PATRIC" id="fig|1254432.3.peg.9835"/>
<dbReference type="Proteomes" id="UP000014803">
    <property type="component" value="Chromosome"/>
</dbReference>
<protein>
    <recommendedName>
        <fullName evidence="1">DUF6602 domain-containing protein</fullName>
    </recommendedName>
</protein>
<feature type="domain" description="DUF6602" evidence="1">
    <location>
        <begin position="27"/>
        <end position="120"/>
    </location>
</feature>
<sequence length="262" mass="29133">MASSYIELYRKLSAKMHSDAVEIGVYDHPTAKGDGREDLVSNLLKERIGTTFGVSKAEVVDANGATTGEFDCAIYDQGVASSLHVMGHRRVVRVESLAMVIEVKSKLESRDVDEYTNDCKGLDGLRRFYEPAPLLSLILHNVPPDRKAAAEKMFEEGLPTCSRFEDVPAVIHSFFAFDGPEMETAAQYMRPPGVDIICVLNKYTIAKPNLGASLNVNHPVFWGKGEDALGAFLQCIEHTLQKFRISRELVWPAPLRYFKPTP</sequence>
<dbReference type="InterPro" id="IPR046537">
    <property type="entry name" value="DUF6602"/>
</dbReference>
<evidence type="ECO:0000259" key="1">
    <source>
        <dbReference type="Pfam" id="PF20247"/>
    </source>
</evidence>
<evidence type="ECO:0000313" key="3">
    <source>
        <dbReference type="Proteomes" id="UP000014803"/>
    </source>
</evidence>
<dbReference type="OrthoDB" id="5188057at2"/>
<proteinExistence type="predicted"/>
<dbReference type="KEGG" id="scu:SCE1572_43510"/>
<dbReference type="EMBL" id="CP003969">
    <property type="protein sequence ID" value="AGP40761.1"/>
    <property type="molecule type" value="Genomic_DNA"/>
</dbReference>
<dbReference type="Pfam" id="PF20247">
    <property type="entry name" value="DUF6602"/>
    <property type="match status" value="1"/>
</dbReference>
<dbReference type="RefSeq" id="WP_020740555.1">
    <property type="nucleotide sequence ID" value="NC_021658.1"/>
</dbReference>
<evidence type="ECO:0000313" key="2">
    <source>
        <dbReference type="EMBL" id="AGP40761.1"/>
    </source>
</evidence>
<name>S4Y8S7_SORCE</name>